<gene>
    <name evidence="1" type="ORF">TR69_WS6001000578</name>
</gene>
<reference evidence="1 2" key="1">
    <citation type="submission" date="2015-02" db="EMBL/GenBank/DDBJ databases">
        <title>Improved understanding of the partial-nitritation anammox process through 23 genomes representing the majority of the microbial community.</title>
        <authorList>
            <person name="Speth D.R."/>
            <person name="In T Zandt M."/>
            <person name="Guerrero Cruz S."/>
            <person name="Jetten M.S."/>
            <person name="Dutilh B.E."/>
        </authorList>
    </citation>
    <scope>NUCLEOTIDE SEQUENCE [LARGE SCALE GENOMIC DNA]</scope>
    <source>
        <strain evidence="1">OLB20</strain>
    </source>
</reference>
<sequence length="78" mass="8469">MPVPVVVRDCSKAEEGNCPDFDVYLTASDSQKAEMITGTFAGLSITQLGFLKAGDEVMILSEQNNSNSVTYTVFTEKQ</sequence>
<proteinExistence type="predicted"/>
<evidence type="ECO:0000313" key="1">
    <source>
        <dbReference type="EMBL" id="KXK26572.1"/>
    </source>
</evidence>
<protein>
    <submittedName>
        <fullName evidence="1">Uncharacterized protein</fullName>
    </submittedName>
</protein>
<accession>A0A136LY33</accession>
<name>A0A136LY33_9BACT</name>
<dbReference type="STRING" id="1617426.TR69_WS6001000578"/>
<comment type="caution">
    <text evidence="1">The sequence shown here is derived from an EMBL/GenBank/DDBJ whole genome shotgun (WGS) entry which is preliminary data.</text>
</comment>
<dbReference type="AlphaFoldDB" id="A0A136LY33"/>
<dbReference type="Proteomes" id="UP000070457">
    <property type="component" value="Unassembled WGS sequence"/>
</dbReference>
<evidence type="ECO:0000313" key="2">
    <source>
        <dbReference type="Proteomes" id="UP000070457"/>
    </source>
</evidence>
<organism evidence="1 2">
    <name type="scientific">candidate division WS6 bacterium OLB20</name>
    <dbReference type="NCBI Taxonomy" id="1617426"/>
    <lineage>
        <taxon>Bacteria</taxon>
        <taxon>Candidatus Dojkabacteria</taxon>
    </lineage>
</organism>
<dbReference type="EMBL" id="JYNZ01000003">
    <property type="protein sequence ID" value="KXK26572.1"/>
    <property type="molecule type" value="Genomic_DNA"/>
</dbReference>